<evidence type="ECO:0000256" key="1">
    <source>
        <dbReference type="SAM" id="Phobius"/>
    </source>
</evidence>
<evidence type="ECO:0000313" key="2">
    <source>
        <dbReference type="EMBL" id="CDQ08945.1"/>
    </source>
</evidence>
<comment type="caution">
    <text evidence="2">The sequence shown here is derived from an EMBL/GenBank/DDBJ whole genome shotgun (WGS) entry which is preliminary data.</text>
</comment>
<reference evidence="2" key="2">
    <citation type="submission" date="2014-07" db="EMBL/GenBank/DDBJ databases">
        <title>Initial genome analysis of the psychrotolerant acidophile Acidithiobacillus ferrivorans CF27: insights into iron and sulfur oxidation pathways and into biofilm formation.</title>
        <authorList>
            <person name="Talla E."/>
            <person name="Hedrich S."/>
            <person name="Mangenot S."/>
            <person name="Ji B."/>
            <person name="Johnson D.B."/>
            <person name="Barbe V."/>
            <person name="Bonnefoy V."/>
        </authorList>
    </citation>
    <scope>NUCLEOTIDE SEQUENCE [LARGE SCALE GENOMIC DNA]</scope>
    <source>
        <strain evidence="2">CF27</strain>
    </source>
</reference>
<reference evidence="2" key="1">
    <citation type="submission" date="2014-03" db="EMBL/GenBank/DDBJ databases">
        <authorList>
            <person name="Genoscope - CEA"/>
        </authorList>
    </citation>
    <scope>NUCLEOTIDE SEQUENCE [LARGE SCALE GENOMIC DNA]</scope>
    <source>
        <strain evidence="2">CF27</strain>
    </source>
</reference>
<keyword evidence="1" id="KW-1133">Transmembrane helix</keyword>
<dbReference type="EMBL" id="CCCS020000006">
    <property type="protein sequence ID" value="CDQ08945.1"/>
    <property type="molecule type" value="Genomic_DNA"/>
</dbReference>
<keyword evidence="1" id="KW-0472">Membrane</keyword>
<accession>A0A060UKE6</accession>
<keyword evidence="1" id="KW-0812">Transmembrane</keyword>
<sequence>MVMTAMHPGVAKSGGVHMGVEIGVGGFYLVFLMS</sequence>
<gene>
    <name evidence="2" type="ORF">AFERRI_140010</name>
</gene>
<name>A0A060UKE6_9PROT</name>
<feature type="transmembrane region" description="Helical" evidence="1">
    <location>
        <begin position="15"/>
        <end position="33"/>
    </location>
</feature>
<dbReference type="AlphaFoldDB" id="A0A060UKE6"/>
<proteinExistence type="predicted"/>
<protein>
    <submittedName>
        <fullName evidence="2">Uncharacterized protein</fullName>
    </submittedName>
</protein>
<organism evidence="2">
    <name type="scientific">Acidithiobacillus ferrivorans</name>
    <dbReference type="NCBI Taxonomy" id="160808"/>
    <lineage>
        <taxon>Bacteria</taxon>
        <taxon>Pseudomonadati</taxon>
        <taxon>Pseudomonadota</taxon>
        <taxon>Acidithiobacillia</taxon>
        <taxon>Acidithiobacillales</taxon>
        <taxon>Acidithiobacillaceae</taxon>
        <taxon>Acidithiobacillus</taxon>
    </lineage>
</organism>